<dbReference type="InterPro" id="IPR058155">
    <property type="entry name" value="Skg3/CAF120-like_PH"/>
</dbReference>
<feature type="compositionally biased region" description="Basic and acidic residues" evidence="1">
    <location>
        <begin position="1259"/>
        <end position="1269"/>
    </location>
</feature>
<feature type="compositionally biased region" description="Polar residues" evidence="1">
    <location>
        <begin position="941"/>
        <end position="955"/>
    </location>
</feature>
<keyword evidence="4" id="KW-1185">Reference proteome</keyword>
<dbReference type="Pfam" id="PF25381">
    <property type="entry name" value="PH_26"/>
    <property type="match status" value="1"/>
</dbReference>
<feature type="compositionally biased region" description="Polar residues" evidence="1">
    <location>
        <begin position="716"/>
        <end position="727"/>
    </location>
</feature>
<dbReference type="FunFam" id="2.30.29.30:FF:000203">
    <property type="entry name" value="PH domain-containing protein"/>
    <property type="match status" value="1"/>
</dbReference>
<feature type="compositionally biased region" description="Polar residues" evidence="1">
    <location>
        <begin position="25"/>
        <end position="35"/>
    </location>
</feature>
<feature type="compositionally biased region" description="Pro residues" evidence="1">
    <location>
        <begin position="575"/>
        <end position="584"/>
    </location>
</feature>
<feature type="compositionally biased region" description="Basic and acidic residues" evidence="1">
    <location>
        <begin position="743"/>
        <end position="753"/>
    </location>
</feature>
<evidence type="ECO:0000259" key="2">
    <source>
        <dbReference type="PROSITE" id="PS50003"/>
    </source>
</evidence>
<dbReference type="InterPro" id="IPR001849">
    <property type="entry name" value="PH_domain"/>
</dbReference>
<dbReference type="InterPro" id="IPR011993">
    <property type="entry name" value="PH-like_dom_sf"/>
</dbReference>
<feature type="compositionally biased region" description="Basic and acidic residues" evidence="1">
    <location>
        <begin position="920"/>
        <end position="930"/>
    </location>
</feature>
<dbReference type="SUPFAM" id="SSF50729">
    <property type="entry name" value="PH domain-like"/>
    <property type="match status" value="1"/>
</dbReference>
<feature type="compositionally biased region" description="Polar residues" evidence="1">
    <location>
        <begin position="1214"/>
        <end position="1223"/>
    </location>
</feature>
<feature type="compositionally biased region" description="Basic and acidic residues" evidence="1">
    <location>
        <begin position="1056"/>
        <end position="1068"/>
    </location>
</feature>
<feature type="compositionally biased region" description="Low complexity" evidence="1">
    <location>
        <begin position="1381"/>
        <end position="1424"/>
    </location>
</feature>
<feature type="compositionally biased region" description="Polar residues" evidence="1">
    <location>
        <begin position="769"/>
        <end position="792"/>
    </location>
</feature>
<evidence type="ECO:0000313" key="4">
    <source>
        <dbReference type="Proteomes" id="UP000664521"/>
    </source>
</evidence>
<proteinExistence type="predicted"/>
<dbReference type="OrthoDB" id="5563754at2759"/>
<dbReference type="SMART" id="SM00233">
    <property type="entry name" value="PH"/>
    <property type="match status" value="1"/>
</dbReference>
<feature type="compositionally biased region" description="Polar residues" evidence="1">
    <location>
        <begin position="1240"/>
        <end position="1251"/>
    </location>
</feature>
<dbReference type="EMBL" id="CAJPDS010000067">
    <property type="protein sequence ID" value="CAF9933333.1"/>
    <property type="molecule type" value="Genomic_DNA"/>
</dbReference>
<feature type="compositionally biased region" description="Polar residues" evidence="1">
    <location>
        <begin position="1271"/>
        <end position="1302"/>
    </location>
</feature>
<evidence type="ECO:0000313" key="3">
    <source>
        <dbReference type="EMBL" id="CAF9933333.1"/>
    </source>
</evidence>
<dbReference type="Gene3D" id="2.30.29.30">
    <property type="entry name" value="Pleckstrin-homology domain (PH domain)/Phosphotyrosine-binding domain (PTB)"/>
    <property type="match status" value="1"/>
</dbReference>
<feature type="region of interest" description="Disordered" evidence="1">
    <location>
        <begin position="698"/>
        <end position="1318"/>
    </location>
</feature>
<feature type="region of interest" description="Disordered" evidence="1">
    <location>
        <begin position="1"/>
        <end position="58"/>
    </location>
</feature>
<feature type="compositionally biased region" description="Low complexity" evidence="1">
    <location>
        <begin position="1343"/>
        <end position="1367"/>
    </location>
</feature>
<dbReference type="Proteomes" id="UP000664521">
    <property type="component" value="Unassembled WGS sequence"/>
</dbReference>
<feature type="compositionally biased region" description="Basic and acidic residues" evidence="1">
    <location>
        <begin position="612"/>
        <end position="634"/>
    </location>
</feature>
<feature type="compositionally biased region" description="Polar residues" evidence="1">
    <location>
        <begin position="1179"/>
        <end position="1196"/>
    </location>
</feature>
<gene>
    <name evidence="3" type="ORF">HETSPECPRED_008611</name>
</gene>
<reference evidence="3" key="1">
    <citation type="submission" date="2021-03" db="EMBL/GenBank/DDBJ databases">
        <authorList>
            <person name="Tagirdzhanova G."/>
        </authorList>
    </citation>
    <scope>NUCLEOTIDE SEQUENCE</scope>
</reference>
<protein>
    <recommendedName>
        <fullName evidence="2">PH domain-containing protein</fullName>
    </recommendedName>
</protein>
<feature type="compositionally biased region" description="Polar residues" evidence="1">
    <location>
        <begin position="1034"/>
        <end position="1050"/>
    </location>
</feature>
<comment type="caution">
    <text evidence="3">The sequence shown here is derived from an EMBL/GenBank/DDBJ whole genome shotgun (WGS) entry which is preliminary data.</text>
</comment>
<feature type="compositionally biased region" description="Polar residues" evidence="1">
    <location>
        <begin position="801"/>
        <end position="837"/>
    </location>
</feature>
<dbReference type="PROSITE" id="PS50003">
    <property type="entry name" value="PH_DOMAIN"/>
    <property type="match status" value="1"/>
</dbReference>
<organism evidence="3 4">
    <name type="scientific">Heterodermia speciosa</name>
    <dbReference type="NCBI Taxonomy" id="116794"/>
    <lineage>
        <taxon>Eukaryota</taxon>
        <taxon>Fungi</taxon>
        <taxon>Dikarya</taxon>
        <taxon>Ascomycota</taxon>
        <taxon>Pezizomycotina</taxon>
        <taxon>Lecanoromycetes</taxon>
        <taxon>OSLEUM clade</taxon>
        <taxon>Lecanoromycetidae</taxon>
        <taxon>Caliciales</taxon>
        <taxon>Physciaceae</taxon>
        <taxon>Heterodermia</taxon>
    </lineage>
</organism>
<evidence type="ECO:0000256" key="1">
    <source>
        <dbReference type="SAM" id="MobiDB-lite"/>
    </source>
</evidence>
<sequence>MSAFGAPKSPTSASALSKEPPRQEVYTSSSPQHSASPARDSPAPTRTRTERALSRPSSMIQAYQPPMMEIAQDTIPELQPIFSFLNSHSNKLYQEGYFLKLNDLDSHGRPNVDRSWTECFAQLVGTVLSLWDATALDIAGQDGEVAPSFINLADASIKMIETLPTRSQDVQPLQNVLSISTAGKNRYLFHFNSLHSLTQWTAGIRLAMFEHTTLQEAYTGSLIAGKGKTLNNIKVIMDRTKFRTEDWARVRFGAGTPWRRCWCVITPPDEKEIHKQQKSLKKKSAYDRSVPTLKGNIKFYDTKKTKKTLPIATIRDAYSAYAIYPQSKPLIDQSTLVKVEGTITIHSTPETTQEGFVFVMPEVHPAVTGFEMMLRWLFPLYDVFALYGRPTRLIADTLDVRSLMFALPQTKRYGYLEILDVAGLIHEPGSQTWTEKEWRQKLKEVTSTRVTRLKSNGGRSRSRASSFRDRRNSLPSRAGTLRYEDAASIRSSPSVRDDFAPTPPPHTGSAPPGNGPFRPPKAVRTSSHQRSVSEASPYSTPSHHKSQLPQDDQHNYTPSRLSYEANAPNGSVPLGPIPPVPPVHAVPLTGGMRNPQVSRYAMGTDSPNRSSSESERRTRNGADVEAQEIHHDVRPMSPPAPVAAPPAFAHEPGVKPPKRPGISPEMRRATSRLSITTLSQLADSGRLNTGEATAAAGAAAAWRSRSNTAYVDGRTSEAQGGNGYTQSPKRDGGFSEEGGQRGVIDDSSKRPTTADHSSAAEGILLGEATPQTPIGHQQMAGPSSTNRQNQLQPGPGYGEYSPQSRIGLQATANGNPRSVSPLSQSYTNTPSSSQQPVQDFRTSRNFSRNEAPGHEVPFTGGYYQDSPPRAPITPQEQRPDLSRINTSRSITRKPVPSRDRSQSQVSEVLTPASKTSLDSLRQHVIDEEALKQIGANHDSRTNTMDSYAHQPSDSGSVYDDDSTASPDYASTRKSTETKRSRPSVDKPRAGKLKTVGTIVPEQKEVVVGDARYNPDGTAQEVNPDIPTVDFGPTQVYNPKSSSRPGTSGTMVPQMHDNPKAPEREDQTQRYESSVPNTAKEVVSPTVIGRQNEPYDRAPSRGMTTPDIDRRAPSAEPDQDRRRSVAWQPGATIGGGSPGNRQSITPEQFVQQRAAANRVTPVYAHARKASGSNTPPPPSRNVSAEVPSQQHIRSTSYARELQASPRTRGAPSPTPNDYTNNLSAREQEHVARATGSPLVNVASNPKKQTPQPSGLIGAIEAREQEKKDIRQGYSNTAVQHAIAQRQQHSQAYPPRQQSYNAPTPQMHIPGQWPQTPNAFAQTPGQYTAQTPGYASSQYGYGIPQQQQQQQYQNQMYDQPQYAQQQQYQPHWTPPAGLQHVNTQQYSQQPQQYQQTAFQQQQAARQQQGYYQTQQAPNQQQYYGPYFGNGQSQQR</sequence>
<feature type="compositionally biased region" description="Polar residues" evidence="1">
    <location>
        <begin position="1138"/>
        <end position="1150"/>
    </location>
</feature>
<feature type="region of interest" description="Disordered" evidence="1">
    <location>
        <begin position="450"/>
        <end position="672"/>
    </location>
</feature>
<dbReference type="Pfam" id="PF00169">
    <property type="entry name" value="PH"/>
    <property type="match status" value="1"/>
</dbReference>
<name>A0A8H3FYI4_9LECA</name>
<feature type="compositionally biased region" description="Basic and acidic residues" evidence="1">
    <location>
        <begin position="1106"/>
        <end position="1122"/>
    </location>
</feature>
<feature type="compositionally biased region" description="Polar residues" evidence="1">
    <location>
        <begin position="902"/>
        <end position="919"/>
    </location>
</feature>
<feature type="compositionally biased region" description="Polar residues" evidence="1">
    <location>
        <begin position="524"/>
        <end position="560"/>
    </location>
</feature>
<feature type="compositionally biased region" description="Low complexity" evidence="1">
    <location>
        <begin position="455"/>
        <end position="465"/>
    </location>
</feature>
<feature type="domain" description="PH" evidence="2">
    <location>
        <begin position="91"/>
        <end position="209"/>
    </location>
</feature>
<feature type="region of interest" description="Disordered" evidence="1">
    <location>
        <begin position="1343"/>
        <end position="1433"/>
    </location>
</feature>
<accession>A0A8H3FYI4</accession>
<feature type="compositionally biased region" description="Basic and acidic residues" evidence="1">
    <location>
        <begin position="973"/>
        <end position="988"/>
    </location>
</feature>